<dbReference type="InterPro" id="IPR011701">
    <property type="entry name" value="MFS"/>
</dbReference>
<evidence type="ECO:0000313" key="8">
    <source>
        <dbReference type="Proteomes" id="UP000680866"/>
    </source>
</evidence>
<dbReference type="SUPFAM" id="SSF103473">
    <property type="entry name" value="MFS general substrate transporter"/>
    <property type="match status" value="1"/>
</dbReference>
<gene>
    <name evidence="7" type="ORF">Prubr_51800</name>
</gene>
<dbReference type="Gene3D" id="1.20.1250.20">
    <property type="entry name" value="MFS general substrate transporter like domains"/>
    <property type="match status" value="1"/>
</dbReference>
<reference evidence="7" key="1">
    <citation type="submission" date="2020-08" db="EMBL/GenBank/DDBJ databases">
        <title>Whole genome shotgun sequence of Polymorphospora rubra NBRC 101157.</title>
        <authorList>
            <person name="Komaki H."/>
            <person name="Tamura T."/>
        </authorList>
    </citation>
    <scope>NUCLEOTIDE SEQUENCE</scope>
    <source>
        <strain evidence="7">NBRC 101157</strain>
    </source>
</reference>
<dbReference type="GO" id="GO:0005886">
    <property type="term" value="C:plasma membrane"/>
    <property type="evidence" value="ECO:0007669"/>
    <property type="project" value="UniProtKB-SubCell"/>
</dbReference>
<evidence type="ECO:0000313" key="7">
    <source>
        <dbReference type="EMBL" id="BCJ68159.1"/>
    </source>
</evidence>
<feature type="transmembrane region" description="Helical" evidence="6">
    <location>
        <begin position="86"/>
        <end position="106"/>
    </location>
</feature>
<dbReference type="KEGG" id="pry:Prubr_51800"/>
<evidence type="ECO:0000256" key="1">
    <source>
        <dbReference type="ARBA" id="ARBA00004651"/>
    </source>
</evidence>
<name>A0A810N7M9_9ACTN</name>
<evidence type="ECO:0000256" key="3">
    <source>
        <dbReference type="ARBA" id="ARBA00022692"/>
    </source>
</evidence>
<dbReference type="GO" id="GO:0022857">
    <property type="term" value="F:transmembrane transporter activity"/>
    <property type="evidence" value="ECO:0007669"/>
    <property type="project" value="InterPro"/>
</dbReference>
<feature type="transmembrane region" description="Helical" evidence="6">
    <location>
        <begin position="378"/>
        <end position="399"/>
    </location>
</feature>
<feature type="transmembrane region" description="Helical" evidence="6">
    <location>
        <begin position="113"/>
        <end position="132"/>
    </location>
</feature>
<evidence type="ECO:0000256" key="4">
    <source>
        <dbReference type="ARBA" id="ARBA00022989"/>
    </source>
</evidence>
<keyword evidence="4 6" id="KW-1133">Transmembrane helix</keyword>
<dbReference type="Proteomes" id="UP000680866">
    <property type="component" value="Chromosome"/>
</dbReference>
<feature type="transmembrane region" description="Helical" evidence="6">
    <location>
        <begin position="292"/>
        <end position="314"/>
    </location>
</feature>
<keyword evidence="2" id="KW-1003">Cell membrane</keyword>
<feature type="transmembrane region" description="Helical" evidence="6">
    <location>
        <begin position="233"/>
        <end position="253"/>
    </location>
</feature>
<keyword evidence="8" id="KW-1185">Reference proteome</keyword>
<feature type="transmembrane region" description="Helical" evidence="6">
    <location>
        <begin position="57"/>
        <end position="74"/>
    </location>
</feature>
<dbReference type="AlphaFoldDB" id="A0A810N7M9"/>
<evidence type="ECO:0000256" key="6">
    <source>
        <dbReference type="SAM" id="Phobius"/>
    </source>
</evidence>
<proteinExistence type="predicted"/>
<feature type="transmembrane region" description="Helical" evidence="6">
    <location>
        <begin position="259"/>
        <end position="280"/>
    </location>
</feature>
<evidence type="ECO:0008006" key="9">
    <source>
        <dbReference type="Google" id="ProtNLM"/>
    </source>
</evidence>
<dbReference type="EMBL" id="AP023359">
    <property type="protein sequence ID" value="BCJ68159.1"/>
    <property type="molecule type" value="Genomic_DNA"/>
</dbReference>
<dbReference type="RefSeq" id="WP_212817447.1">
    <property type="nucleotide sequence ID" value="NZ_AP023359.1"/>
</dbReference>
<feature type="transmembrane region" description="Helical" evidence="6">
    <location>
        <begin position="351"/>
        <end position="372"/>
    </location>
</feature>
<dbReference type="InterPro" id="IPR036259">
    <property type="entry name" value="MFS_trans_sf"/>
</dbReference>
<keyword evidence="5 6" id="KW-0472">Membrane</keyword>
<protein>
    <recommendedName>
        <fullName evidence="9">MFS transporter</fullName>
    </recommendedName>
</protein>
<accession>A0A810N7M9</accession>
<feature type="transmembrane region" description="Helical" evidence="6">
    <location>
        <begin position="320"/>
        <end position="339"/>
    </location>
</feature>
<keyword evidence="3 6" id="KW-0812">Transmembrane</keyword>
<organism evidence="7 8">
    <name type="scientific">Polymorphospora rubra</name>
    <dbReference type="NCBI Taxonomy" id="338584"/>
    <lineage>
        <taxon>Bacteria</taxon>
        <taxon>Bacillati</taxon>
        <taxon>Actinomycetota</taxon>
        <taxon>Actinomycetes</taxon>
        <taxon>Micromonosporales</taxon>
        <taxon>Micromonosporaceae</taxon>
        <taxon>Polymorphospora</taxon>
    </lineage>
</organism>
<evidence type="ECO:0000256" key="2">
    <source>
        <dbReference type="ARBA" id="ARBA00022475"/>
    </source>
</evidence>
<dbReference type="PANTHER" id="PTHR23513">
    <property type="entry name" value="INTEGRAL MEMBRANE EFFLUX PROTEIN-RELATED"/>
    <property type="match status" value="1"/>
</dbReference>
<sequence>MPTRPPESAGDAIPGDPVHALGRLLVAAALARGADAAAAVVIVLASVQSSGSPAQGAIVLAALLVPHVVAGPLAGVATDRAASPRVVHALFVAVFGVCVGAVPLLLGRAPLAVILLLAAAAGCCGPMILGGLSSRLDDVTPLARRPHARGLDAATYNVAQIAGPAAGAAVTGLFGAATAAVVLAVTAWCAAAILLTVGGTPTAGPGAAGFVHTLRAGLACVVTRPILRATTAASVLAEFGLGALTPAAVLVGIDSGHATGGGYLVTAFGVGALVGSLSVARFPVRRWPPFTVVLVCIGGTGAALAAVAVGPSWWPLTVGLFVVAGVFDGPLLTSLLQIRATEAPAHLRTQVFTISTGLKTSTAALGATAFALVAGSGAAVGVGLIAAAHLVAVVVGLALRAAPDSTAGAKPDRRTDQ</sequence>
<evidence type="ECO:0000256" key="5">
    <source>
        <dbReference type="ARBA" id="ARBA00023136"/>
    </source>
</evidence>
<comment type="subcellular location">
    <subcellularLocation>
        <location evidence="1">Cell membrane</location>
        <topology evidence="1">Multi-pass membrane protein</topology>
    </subcellularLocation>
</comment>
<dbReference type="PANTHER" id="PTHR23513:SF11">
    <property type="entry name" value="STAPHYLOFERRIN A TRANSPORTER"/>
    <property type="match status" value="1"/>
</dbReference>
<dbReference type="Pfam" id="PF07690">
    <property type="entry name" value="MFS_1"/>
    <property type="match status" value="1"/>
</dbReference>